<dbReference type="EMBL" id="JASPKY010000731">
    <property type="protein sequence ID" value="KAK9686074.1"/>
    <property type="molecule type" value="Genomic_DNA"/>
</dbReference>
<dbReference type="AlphaFoldDB" id="A0AAW1IAE4"/>
<gene>
    <name evidence="2" type="ORF">QE152_g37471</name>
</gene>
<organism evidence="2 3">
    <name type="scientific">Popillia japonica</name>
    <name type="common">Japanese beetle</name>
    <dbReference type="NCBI Taxonomy" id="7064"/>
    <lineage>
        <taxon>Eukaryota</taxon>
        <taxon>Metazoa</taxon>
        <taxon>Ecdysozoa</taxon>
        <taxon>Arthropoda</taxon>
        <taxon>Hexapoda</taxon>
        <taxon>Insecta</taxon>
        <taxon>Pterygota</taxon>
        <taxon>Neoptera</taxon>
        <taxon>Endopterygota</taxon>
        <taxon>Coleoptera</taxon>
        <taxon>Polyphaga</taxon>
        <taxon>Scarabaeiformia</taxon>
        <taxon>Scarabaeidae</taxon>
        <taxon>Rutelinae</taxon>
        <taxon>Popillia</taxon>
    </lineage>
</organism>
<comment type="caution">
    <text evidence="2">The sequence shown here is derived from an EMBL/GenBank/DDBJ whole genome shotgun (WGS) entry which is preliminary data.</text>
</comment>
<protein>
    <submittedName>
        <fullName evidence="2">Uncharacterized protein</fullName>
    </submittedName>
</protein>
<feature type="region of interest" description="Disordered" evidence="1">
    <location>
        <begin position="85"/>
        <end position="136"/>
    </location>
</feature>
<keyword evidence="3" id="KW-1185">Reference proteome</keyword>
<accession>A0AAW1IAE4</accession>
<feature type="compositionally biased region" description="Basic and acidic residues" evidence="1">
    <location>
        <begin position="116"/>
        <end position="127"/>
    </location>
</feature>
<dbReference type="Proteomes" id="UP001458880">
    <property type="component" value="Unassembled WGS sequence"/>
</dbReference>
<evidence type="ECO:0000313" key="3">
    <source>
        <dbReference type="Proteomes" id="UP001458880"/>
    </source>
</evidence>
<feature type="compositionally biased region" description="Basic residues" evidence="1">
    <location>
        <begin position="100"/>
        <end position="110"/>
    </location>
</feature>
<reference evidence="2 3" key="1">
    <citation type="journal article" date="2024" name="BMC Genomics">
        <title>De novo assembly and annotation of Popillia japonica's genome with initial clues to its potential as an invasive pest.</title>
        <authorList>
            <person name="Cucini C."/>
            <person name="Boschi S."/>
            <person name="Funari R."/>
            <person name="Cardaioli E."/>
            <person name="Iannotti N."/>
            <person name="Marturano G."/>
            <person name="Paoli F."/>
            <person name="Bruttini M."/>
            <person name="Carapelli A."/>
            <person name="Frati F."/>
            <person name="Nardi F."/>
        </authorList>
    </citation>
    <scope>NUCLEOTIDE SEQUENCE [LARGE SCALE GENOMIC DNA]</scope>
    <source>
        <strain evidence="2">DMR45628</strain>
    </source>
</reference>
<evidence type="ECO:0000313" key="2">
    <source>
        <dbReference type="EMBL" id="KAK9686074.1"/>
    </source>
</evidence>
<proteinExistence type="predicted"/>
<sequence>MTPQNIVKGFKVSNEVLNENMFSDDVYLSSAVTDRPLEQHVAWTSGANTVINSLPLGSVEEQPKTSHTPSRTIIDVDTLPVTVVSPEIVRPHPNAELRKSTNKGRAKGKSRILTDTSEKQAIEADKNKSKKKPPAI</sequence>
<name>A0AAW1IAE4_POPJA</name>
<evidence type="ECO:0000256" key="1">
    <source>
        <dbReference type="SAM" id="MobiDB-lite"/>
    </source>
</evidence>
<feature type="compositionally biased region" description="Basic and acidic residues" evidence="1">
    <location>
        <begin position="89"/>
        <end position="99"/>
    </location>
</feature>